<dbReference type="InterPro" id="IPR001194">
    <property type="entry name" value="cDENN_dom"/>
</dbReference>
<organism evidence="3 4">
    <name type="scientific">Cyclotella cryptica</name>
    <dbReference type="NCBI Taxonomy" id="29204"/>
    <lineage>
        <taxon>Eukaryota</taxon>
        <taxon>Sar</taxon>
        <taxon>Stramenopiles</taxon>
        <taxon>Ochrophyta</taxon>
        <taxon>Bacillariophyta</taxon>
        <taxon>Coscinodiscophyceae</taxon>
        <taxon>Thalassiosirophycidae</taxon>
        <taxon>Stephanodiscales</taxon>
        <taxon>Stephanodiscaceae</taxon>
        <taxon>Cyclotella</taxon>
    </lineage>
</organism>
<dbReference type="PANTHER" id="PTHR12296">
    <property type="entry name" value="DENN DOMAIN-CONTAINING PROTEIN 4"/>
    <property type="match status" value="1"/>
</dbReference>
<dbReference type="InterPro" id="IPR005112">
    <property type="entry name" value="dDENN_dom"/>
</dbReference>
<accession>A0ABD3PXX0</accession>
<dbReference type="Pfam" id="PF03456">
    <property type="entry name" value="uDENN"/>
    <property type="match status" value="1"/>
</dbReference>
<dbReference type="InterPro" id="IPR005113">
    <property type="entry name" value="uDENN_dom"/>
</dbReference>
<dbReference type="PROSITE" id="PS50211">
    <property type="entry name" value="DENN"/>
    <property type="match status" value="1"/>
</dbReference>
<dbReference type="EMBL" id="JABMIG020000120">
    <property type="protein sequence ID" value="KAL3790965.1"/>
    <property type="molecule type" value="Genomic_DNA"/>
</dbReference>
<feature type="compositionally biased region" description="Basic and acidic residues" evidence="1">
    <location>
        <begin position="1"/>
        <end position="14"/>
    </location>
</feature>
<evidence type="ECO:0000313" key="4">
    <source>
        <dbReference type="Proteomes" id="UP001516023"/>
    </source>
</evidence>
<feature type="region of interest" description="Disordered" evidence="1">
    <location>
        <begin position="1"/>
        <end position="22"/>
    </location>
</feature>
<reference evidence="3 4" key="1">
    <citation type="journal article" date="2020" name="G3 (Bethesda)">
        <title>Improved Reference Genome for Cyclotella cryptica CCMP332, a Model for Cell Wall Morphogenesis, Salinity Adaptation, and Lipid Production in Diatoms (Bacillariophyta).</title>
        <authorList>
            <person name="Roberts W.R."/>
            <person name="Downey K.M."/>
            <person name="Ruck E.C."/>
            <person name="Traller J.C."/>
            <person name="Alverson A.J."/>
        </authorList>
    </citation>
    <scope>NUCLEOTIDE SEQUENCE [LARGE SCALE GENOMIC DNA]</scope>
    <source>
        <strain evidence="3 4">CCMP332</strain>
    </source>
</reference>
<dbReference type="PANTHER" id="PTHR12296:SF21">
    <property type="entry name" value="DENN DOMAIN-CONTAINING PROTEIN 3"/>
    <property type="match status" value="1"/>
</dbReference>
<dbReference type="Pfam" id="PF03455">
    <property type="entry name" value="dDENN"/>
    <property type="match status" value="1"/>
</dbReference>
<sequence>MISKMKKEPVEVSGKHKTRMGQRVKPIQHNINDGSSDRLVEYFVVVSTRQCKPDRSHDSHSETALPAVADAQTKARLNTRRAHMPGEDQINANLLRLSSIAGYSTSSTSSTCSSEENGLHLRGDFGEIPTRRSTRSTVEPNASTVLPPQGTDVLRASTEYKMPRIHHFVLTDSNAGKLFGTCLTFYEEFVPDEPADNRTATLKKTLYAPRVLCLLSTWPYLMAFRTYLTQLYRLATTTDLMQAPIERYILNICEEVPAPQPGAFAVQLSILGSNVRFWAPPAKQPIAYVSLPFKVLFECLDISNLMYTWYSLACERKVLLVSEQMSLLAVCAEILCSLLFPMRWSHLYIPLLPLSLSPMLDAPMPYLCGISRDNFECVVGDIGDETVVVDLDRNVITLGPDTPALPPIPHKQRVKLESALQKNVGDVFWNARGMSQDEVSKFRRSGNNAEIKEMHSNARSLWSEKIRAVDDAFNLAHAPESTSIQYNEDARVGTDALGKQSRWDAVQEAFLSFYAETLKNYRKFLPKESSSRINWRGHNSSKLRFQAEQFVLSQRREFQPFLEELVSTQQFDDFITRRIYNSSDEPDVIFFDKSIDAKKNKNILQVKKADTTFLHSANAHRELHQYTAILPNREDIPPNPHATIASHGYRVYKYPAWPETFDTSMFCSPRPFPKDIAAEFKRTITLSGGRFFVVPRDPFEDYHEENESSSVGNS</sequence>
<evidence type="ECO:0000256" key="1">
    <source>
        <dbReference type="SAM" id="MobiDB-lite"/>
    </source>
</evidence>
<dbReference type="InterPro" id="IPR051696">
    <property type="entry name" value="DENN_Domain_GEFs"/>
</dbReference>
<evidence type="ECO:0000313" key="3">
    <source>
        <dbReference type="EMBL" id="KAL3790965.1"/>
    </source>
</evidence>
<dbReference type="SMART" id="SM00799">
    <property type="entry name" value="DENN"/>
    <property type="match status" value="1"/>
</dbReference>
<comment type="caution">
    <text evidence="3">The sequence shown here is derived from an EMBL/GenBank/DDBJ whole genome shotgun (WGS) entry which is preliminary data.</text>
</comment>
<dbReference type="InterPro" id="IPR043153">
    <property type="entry name" value="DENN_C"/>
</dbReference>
<name>A0ABD3PXX0_9STRA</name>
<evidence type="ECO:0000259" key="2">
    <source>
        <dbReference type="PROSITE" id="PS50211"/>
    </source>
</evidence>
<dbReference type="Pfam" id="PF02141">
    <property type="entry name" value="DENN"/>
    <property type="match status" value="1"/>
</dbReference>
<dbReference type="Proteomes" id="UP001516023">
    <property type="component" value="Unassembled WGS sequence"/>
</dbReference>
<dbReference type="GO" id="GO:0005737">
    <property type="term" value="C:cytoplasm"/>
    <property type="evidence" value="ECO:0007669"/>
    <property type="project" value="UniProtKB-ARBA"/>
</dbReference>
<dbReference type="Gene3D" id="3.30.450.200">
    <property type="match status" value="1"/>
</dbReference>
<dbReference type="InterPro" id="IPR037516">
    <property type="entry name" value="Tripartite_DENN"/>
</dbReference>
<dbReference type="Gene3D" id="3.40.50.11500">
    <property type="match status" value="1"/>
</dbReference>
<feature type="compositionally biased region" description="Polar residues" evidence="1">
    <location>
        <begin position="135"/>
        <end position="146"/>
    </location>
</feature>
<proteinExistence type="predicted"/>
<gene>
    <name evidence="3" type="ORF">HJC23_004947</name>
</gene>
<protein>
    <recommendedName>
        <fullName evidence="2">UDENN domain-containing protein</fullName>
    </recommendedName>
</protein>
<keyword evidence="4" id="KW-1185">Reference proteome</keyword>
<feature type="domain" description="UDENN" evidence="2">
    <location>
        <begin position="105"/>
        <end position="585"/>
    </location>
</feature>
<dbReference type="SMART" id="SM00801">
    <property type="entry name" value="dDENN"/>
    <property type="match status" value="1"/>
</dbReference>
<dbReference type="AlphaFoldDB" id="A0ABD3PXX0"/>
<feature type="region of interest" description="Disordered" evidence="1">
    <location>
        <begin position="107"/>
        <end position="149"/>
    </location>
</feature>